<feature type="compositionally biased region" description="Basic and acidic residues" evidence="1">
    <location>
        <begin position="70"/>
        <end position="79"/>
    </location>
</feature>
<dbReference type="OrthoDB" id="10410306at2759"/>
<evidence type="ECO:0000256" key="1">
    <source>
        <dbReference type="SAM" id="MobiDB-lite"/>
    </source>
</evidence>
<accession>A0A8X6MF89</accession>
<name>A0A8X6MF89_9ARAC</name>
<feature type="compositionally biased region" description="Polar residues" evidence="1">
    <location>
        <begin position="38"/>
        <end position="59"/>
    </location>
</feature>
<sequence>MLIKKKYLSGEEKRKNQKGKSNKLAEQMNKAYNLLQLNSTDRTSTENLLDTSPSTSTGKITAEDLTPQKIVEKEDKVQMQDDIQTDSNVQ</sequence>
<protein>
    <submittedName>
        <fullName evidence="2">Uncharacterized protein</fullName>
    </submittedName>
</protein>
<proteinExistence type="predicted"/>
<gene>
    <name evidence="2" type="ORF">TNIN_306421</name>
</gene>
<comment type="caution">
    <text evidence="2">The sequence shown here is derived from an EMBL/GenBank/DDBJ whole genome shotgun (WGS) entry which is preliminary data.</text>
</comment>
<dbReference type="EMBL" id="BMAV01026482">
    <property type="protein sequence ID" value="GFS50774.1"/>
    <property type="molecule type" value="Genomic_DNA"/>
</dbReference>
<feature type="region of interest" description="Disordered" evidence="1">
    <location>
        <begin position="38"/>
        <end position="90"/>
    </location>
</feature>
<keyword evidence="3" id="KW-1185">Reference proteome</keyword>
<dbReference type="AlphaFoldDB" id="A0A8X6MF89"/>
<dbReference type="Proteomes" id="UP000886998">
    <property type="component" value="Unassembled WGS sequence"/>
</dbReference>
<feature type="region of interest" description="Disordered" evidence="1">
    <location>
        <begin position="1"/>
        <end position="23"/>
    </location>
</feature>
<organism evidence="2 3">
    <name type="scientific">Trichonephila inaurata madagascariensis</name>
    <dbReference type="NCBI Taxonomy" id="2747483"/>
    <lineage>
        <taxon>Eukaryota</taxon>
        <taxon>Metazoa</taxon>
        <taxon>Ecdysozoa</taxon>
        <taxon>Arthropoda</taxon>
        <taxon>Chelicerata</taxon>
        <taxon>Arachnida</taxon>
        <taxon>Araneae</taxon>
        <taxon>Araneomorphae</taxon>
        <taxon>Entelegynae</taxon>
        <taxon>Araneoidea</taxon>
        <taxon>Nephilidae</taxon>
        <taxon>Trichonephila</taxon>
        <taxon>Trichonephila inaurata</taxon>
    </lineage>
</organism>
<feature type="compositionally biased region" description="Polar residues" evidence="1">
    <location>
        <begin position="81"/>
        <end position="90"/>
    </location>
</feature>
<evidence type="ECO:0000313" key="3">
    <source>
        <dbReference type="Proteomes" id="UP000886998"/>
    </source>
</evidence>
<reference evidence="2" key="1">
    <citation type="submission" date="2020-08" db="EMBL/GenBank/DDBJ databases">
        <title>Multicomponent nature underlies the extraordinary mechanical properties of spider dragline silk.</title>
        <authorList>
            <person name="Kono N."/>
            <person name="Nakamura H."/>
            <person name="Mori M."/>
            <person name="Yoshida Y."/>
            <person name="Ohtoshi R."/>
            <person name="Malay A.D."/>
            <person name="Moran D.A.P."/>
            <person name="Tomita M."/>
            <person name="Numata K."/>
            <person name="Arakawa K."/>
        </authorList>
    </citation>
    <scope>NUCLEOTIDE SEQUENCE</scope>
</reference>
<evidence type="ECO:0000313" key="2">
    <source>
        <dbReference type="EMBL" id="GFS50774.1"/>
    </source>
</evidence>